<sequence length="59" mass="6587">MATLTKASLVEKLQQKGVAVLPSYPKETIVRLYRQHFPGSDTTRGDLMDFSSDEEADSK</sequence>
<reference evidence="2 3" key="1">
    <citation type="journal article" date="2023" name="Arcadia Sci">
        <title>De novo assembly of a long-read Amblyomma americanum tick genome.</title>
        <authorList>
            <person name="Chou S."/>
            <person name="Poskanzer K.E."/>
            <person name="Rollins M."/>
            <person name="Thuy-Boun P.S."/>
        </authorList>
    </citation>
    <scope>NUCLEOTIDE SEQUENCE [LARGE SCALE GENOMIC DNA]</scope>
    <source>
        <strain evidence="2">F_SG_1</strain>
        <tissue evidence="2">Salivary glands</tissue>
    </source>
</reference>
<dbReference type="EMBL" id="JARKHS020030887">
    <property type="protein sequence ID" value="KAK8761660.1"/>
    <property type="molecule type" value="Genomic_DNA"/>
</dbReference>
<evidence type="ECO:0000256" key="1">
    <source>
        <dbReference type="SAM" id="MobiDB-lite"/>
    </source>
</evidence>
<dbReference type="Proteomes" id="UP001321473">
    <property type="component" value="Unassembled WGS sequence"/>
</dbReference>
<evidence type="ECO:0000313" key="3">
    <source>
        <dbReference type="Proteomes" id="UP001321473"/>
    </source>
</evidence>
<gene>
    <name evidence="2" type="ORF">V5799_027071</name>
</gene>
<feature type="region of interest" description="Disordered" evidence="1">
    <location>
        <begin position="38"/>
        <end position="59"/>
    </location>
</feature>
<dbReference type="AlphaFoldDB" id="A0AAQ4DGS0"/>
<keyword evidence="3" id="KW-1185">Reference proteome</keyword>
<comment type="caution">
    <text evidence="2">The sequence shown here is derived from an EMBL/GenBank/DDBJ whole genome shotgun (WGS) entry which is preliminary data.</text>
</comment>
<accession>A0AAQ4DGS0</accession>
<name>A0AAQ4DGS0_AMBAM</name>
<evidence type="ECO:0000313" key="2">
    <source>
        <dbReference type="EMBL" id="KAK8761660.1"/>
    </source>
</evidence>
<protein>
    <submittedName>
        <fullName evidence="2">Uncharacterized protein</fullName>
    </submittedName>
</protein>
<organism evidence="2 3">
    <name type="scientific">Amblyomma americanum</name>
    <name type="common">Lone star tick</name>
    <dbReference type="NCBI Taxonomy" id="6943"/>
    <lineage>
        <taxon>Eukaryota</taxon>
        <taxon>Metazoa</taxon>
        <taxon>Ecdysozoa</taxon>
        <taxon>Arthropoda</taxon>
        <taxon>Chelicerata</taxon>
        <taxon>Arachnida</taxon>
        <taxon>Acari</taxon>
        <taxon>Parasitiformes</taxon>
        <taxon>Ixodida</taxon>
        <taxon>Ixodoidea</taxon>
        <taxon>Ixodidae</taxon>
        <taxon>Amblyomminae</taxon>
        <taxon>Amblyomma</taxon>
    </lineage>
</organism>
<proteinExistence type="predicted"/>
<feature type="non-terminal residue" evidence="2">
    <location>
        <position position="59"/>
    </location>
</feature>